<name>A0A285VNS5_9MICO</name>
<dbReference type="STRING" id="1122622.GCA_000421185_00527"/>
<dbReference type="RefSeq" id="WP_097188069.1">
    <property type="nucleotide sequence ID" value="NZ_OBQK01000005.1"/>
</dbReference>
<dbReference type="InterPro" id="IPR007863">
    <property type="entry name" value="Peptidase_M16_C"/>
</dbReference>
<evidence type="ECO:0000259" key="2">
    <source>
        <dbReference type="Pfam" id="PF05193"/>
    </source>
</evidence>
<dbReference type="InterPro" id="IPR050361">
    <property type="entry name" value="MPP/UQCRC_Complex"/>
</dbReference>
<dbReference type="SUPFAM" id="SSF63411">
    <property type="entry name" value="LuxS/MPP-like metallohydrolase"/>
    <property type="match status" value="2"/>
</dbReference>
<accession>A0A285VNS5</accession>
<dbReference type="Gene3D" id="3.30.830.10">
    <property type="entry name" value="Metalloenzyme, LuxS/M16 peptidase-like"/>
    <property type="match status" value="2"/>
</dbReference>
<feature type="domain" description="Peptidase M16 C-terminal" evidence="2">
    <location>
        <begin position="187"/>
        <end position="347"/>
    </location>
</feature>
<feature type="compositionally biased region" description="Basic and acidic residues" evidence="1">
    <location>
        <begin position="1"/>
        <end position="10"/>
    </location>
</feature>
<feature type="region of interest" description="Disordered" evidence="1">
    <location>
        <begin position="1"/>
        <end position="23"/>
    </location>
</feature>
<dbReference type="AlphaFoldDB" id="A0A285VNS5"/>
<dbReference type="Proteomes" id="UP000219688">
    <property type="component" value="Unassembled WGS sequence"/>
</dbReference>
<proteinExistence type="predicted"/>
<protein>
    <submittedName>
        <fullName evidence="3">Predicted Zn-dependent peptidase</fullName>
    </submittedName>
</protein>
<reference evidence="4" key="1">
    <citation type="submission" date="2017-08" db="EMBL/GenBank/DDBJ databases">
        <authorList>
            <person name="Varghese N."/>
            <person name="Submissions S."/>
        </authorList>
    </citation>
    <scope>NUCLEOTIDE SEQUENCE [LARGE SCALE GENOMIC DNA]</scope>
    <source>
        <strain evidence="4">USBA17B2</strain>
    </source>
</reference>
<dbReference type="Pfam" id="PF05193">
    <property type="entry name" value="Peptidase_M16_C"/>
    <property type="match status" value="1"/>
</dbReference>
<dbReference type="PANTHER" id="PTHR11851">
    <property type="entry name" value="METALLOPROTEASE"/>
    <property type="match status" value="1"/>
</dbReference>
<evidence type="ECO:0000256" key="1">
    <source>
        <dbReference type="SAM" id="MobiDB-lite"/>
    </source>
</evidence>
<gene>
    <name evidence="3" type="ORF">SAMN05421879_105171</name>
</gene>
<dbReference type="InterPro" id="IPR011249">
    <property type="entry name" value="Metalloenz_LuxS/M16"/>
</dbReference>
<sequence length="450" mass="47252">MSTRTTERPQVRPPGAWAFPEPDEHQLPNGLRLLVLDLPGQHVLSVRVALTLPVSSEVPGTEGSTLLMARALDEGTVRHTSEELAELTERHGIAWGAGAGERGVHLGVEVTGRHLGTALEVLTECLAEATFPDTEVARLARHRLADIAHDDADPGARASLQFVRTYFDERDRPHTPLGGDRNSVAGLTPEHLRERHAALSPVGGTVVLVGDLSTTPDAVRAVAATLGGWAGQARPPGPPGPARRADTAGRVVLVPRPGLAQTELYLGRPGPDRRTPHGWGTYQALGMLLGGSPHARIDRVLREERGWTYGVRAGFRPRAVGGLTVVGGSVRADATAPALEELLQILSVPGAGLGEAEVRAAADFVARTAPGRYGTADAVADELVALLSDGLGPRTVTETLEQLRTLTVEQVAAAWDEVLAGPPWTVVLVGDPGYAEGLADLGLGPVSVVG</sequence>
<evidence type="ECO:0000313" key="4">
    <source>
        <dbReference type="Proteomes" id="UP000219688"/>
    </source>
</evidence>
<dbReference type="GO" id="GO:0046872">
    <property type="term" value="F:metal ion binding"/>
    <property type="evidence" value="ECO:0007669"/>
    <property type="project" value="InterPro"/>
</dbReference>
<organism evidence="3 4">
    <name type="scientific">Ornithinimicrobium cerasi</name>
    <dbReference type="NCBI Taxonomy" id="2248773"/>
    <lineage>
        <taxon>Bacteria</taxon>
        <taxon>Bacillati</taxon>
        <taxon>Actinomycetota</taxon>
        <taxon>Actinomycetes</taxon>
        <taxon>Micrococcales</taxon>
        <taxon>Ornithinimicrobiaceae</taxon>
        <taxon>Ornithinimicrobium</taxon>
    </lineage>
</organism>
<dbReference type="EMBL" id="OBQK01000005">
    <property type="protein sequence ID" value="SOC55613.1"/>
    <property type="molecule type" value="Genomic_DNA"/>
</dbReference>
<keyword evidence="4" id="KW-1185">Reference proteome</keyword>
<dbReference type="PANTHER" id="PTHR11851:SF224">
    <property type="entry name" value="PROCESSING PROTEASE"/>
    <property type="match status" value="1"/>
</dbReference>
<evidence type="ECO:0000313" key="3">
    <source>
        <dbReference type="EMBL" id="SOC55613.1"/>
    </source>
</evidence>